<comment type="caution">
    <text evidence="2">The sequence shown here is derived from an EMBL/GenBank/DDBJ whole genome shotgun (WGS) entry which is preliminary data.</text>
</comment>
<evidence type="ECO:0000313" key="3">
    <source>
        <dbReference type="Proteomes" id="UP001237642"/>
    </source>
</evidence>
<accession>A0AAD8N263</accession>
<dbReference type="GO" id="GO:0003968">
    <property type="term" value="F:RNA-directed RNA polymerase activity"/>
    <property type="evidence" value="ECO:0007669"/>
    <property type="project" value="UniProtKB-KW"/>
</dbReference>
<evidence type="ECO:0000256" key="1">
    <source>
        <dbReference type="SAM" id="MobiDB-lite"/>
    </source>
</evidence>
<dbReference type="AlphaFoldDB" id="A0AAD8N263"/>
<proteinExistence type="predicted"/>
<dbReference type="GO" id="GO:0031047">
    <property type="term" value="P:regulatory ncRNA-mediated gene silencing"/>
    <property type="evidence" value="ECO:0007669"/>
    <property type="project" value="UniProtKB-KW"/>
</dbReference>
<keyword evidence="3" id="KW-1185">Reference proteome</keyword>
<feature type="compositionally biased region" description="Low complexity" evidence="1">
    <location>
        <begin position="108"/>
        <end position="117"/>
    </location>
</feature>
<dbReference type="GO" id="GO:0003723">
    <property type="term" value="F:RNA binding"/>
    <property type="evidence" value="ECO:0007669"/>
    <property type="project" value="UniProtKB-KW"/>
</dbReference>
<gene>
    <name evidence="2" type="ORF">POM88_012885</name>
</gene>
<dbReference type="EMBL" id="JAUIZM010000003">
    <property type="protein sequence ID" value="KAK1393829.1"/>
    <property type="molecule type" value="Genomic_DNA"/>
</dbReference>
<name>A0AAD8N263_9APIA</name>
<feature type="region of interest" description="Disordered" evidence="1">
    <location>
        <begin position="90"/>
        <end position="123"/>
    </location>
</feature>
<evidence type="ECO:0000313" key="2">
    <source>
        <dbReference type="EMBL" id="KAK1393829.1"/>
    </source>
</evidence>
<sequence>MALCLSSTYATVDVVHHDNVDFELADIKRNVYDFPDGIGKIPRDLVMEVTQRLQLNTISTLQTLQSSNKLIRQDLNHTLQALQTQLGLLTSPQSESHNKPNGEKKVVTKSVTRASTSKSKKAKEVVTKTEAKKLAEEEKEELSTIKEDNILISKKKDKGKLELEYESVQVEEKVEIVQAESVNVKTLDHELLVSLKEIANLEEFRDFAFFEFLETLKTQKGSNHFQYVKALQDVIISVRDKIEKVGPAENRSLYEGIEKQKRDKLPEVISNPLSVLYPTKNDKARKRKLGLPEDDDVDASKEQNAGEEKVVKNVVNIRDTPKKAFYRELAKVIEASDVILEVLDARDPLGIYMLRRSREDGSESRAREETRVAS</sequence>
<reference evidence="2" key="1">
    <citation type="submission" date="2023-02" db="EMBL/GenBank/DDBJ databases">
        <title>Genome of toxic invasive species Heracleum sosnowskyi carries increased number of genes despite the absence of recent whole-genome duplications.</title>
        <authorList>
            <person name="Schelkunov M."/>
            <person name="Shtratnikova V."/>
            <person name="Makarenko M."/>
            <person name="Klepikova A."/>
            <person name="Omelchenko D."/>
            <person name="Novikova G."/>
            <person name="Obukhova E."/>
            <person name="Bogdanov V."/>
            <person name="Penin A."/>
            <person name="Logacheva M."/>
        </authorList>
    </citation>
    <scope>NUCLEOTIDE SEQUENCE</scope>
    <source>
        <strain evidence="2">Hsosn_3</strain>
        <tissue evidence="2">Leaf</tissue>
    </source>
</reference>
<dbReference type="Proteomes" id="UP001237642">
    <property type="component" value="Unassembled WGS sequence"/>
</dbReference>
<feature type="compositionally biased region" description="Basic and acidic residues" evidence="1">
    <location>
        <begin position="96"/>
        <end position="106"/>
    </location>
</feature>
<protein>
    <submittedName>
        <fullName evidence="2">Uncharacterized protein</fullName>
    </submittedName>
</protein>
<organism evidence="2 3">
    <name type="scientific">Heracleum sosnowskyi</name>
    <dbReference type="NCBI Taxonomy" id="360622"/>
    <lineage>
        <taxon>Eukaryota</taxon>
        <taxon>Viridiplantae</taxon>
        <taxon>Streptophyta</taxon>
        <taxon>Embryophyta</taxon>
        <taxon>Tracheophyta</taxon>
        <taxon>Spermatophyta</taxon>
        <taxon>Magnoliopsida</taxon>
        <taxon>eudicotyledons</taxon>
        <taxon>Gunneridae</taxon>
        <taxon>Pentapetalae</taxon>
        <taxon>asterids</taxon>
        <taxon>campanulids</taxon>
        <taxon>Apiales</taxon>
        <taxon>Apiaceae</taxon>
        <taxon>Apioideae</taxon>
        <taxon>apioid superclade</taxon>
        <taxon>Tordylieae</taxon>
        <taxon>Tordyliinae</taxon>
        <taxon>Heracleum</taxon>
    </lineage>
</organism>
<reference evidence="2" key="2">
    <citation type="submission" date="2023-05" db="EMBL/GenBank/DDBJ databases">
        <authorList>
            <person name="Schelkunov M.I."/>
        </authorList>
    </citation>
    <scope>NUCLEOTIDE SEQUENCE</scope>
    <source>
        <strain evidence="2">Hsosn_3</strain>
        <tissue evidence="2">Leaf</tissue>
    </source>
</reference>